<comment type="catalytic activity">
    <reaction evidence="1">
        <text>(4aS,6R)-4a-hydroxy-L-erythro-5,6,7,8-tetrahydrobiopterin = (6R)-L-erythro-6,7-dihydrobiopterin + H2O</text>
        <dbReference type="Rhea" id="RHEA:11920"/>
        <dbReference type="ChEBI" id="CHEBI:15377"/>
        <dbReference type="ChEBI" id="CHEBI:15642"/>
        <dbReference type="ChEBI" id="CHEBI:43120"/>
        <dbReference type="EC" id="4.2.1.96"/>
    </reaction>
</comment>
<proteinExistence type="inferred from homology"/>
<dbReference type="EMBL" id="QFQP01000015">
    <property type="protein sequence ID" value="PZR11129.1"/>
    <property type="molecule type" value="Genomic_DNA"/>
</dbReference>
<dbReference type="GO" id="GO:0006729">
    <property type="term" value="P:tetrahydrobiopterin biosynthetic process"/>
    <property type="evidence" value="ECO:0007669"/>
    <property type="project" value="InterPro"/>
</dbReference>
<dbReference type="CDD" id="cd00488">
    <property type="entry name" value="PCD_DCoH"/>
    <property type="match status" value="1"/>
</dbReference>
<comment type="similarity">
    <text evidence="2">Belongs to the pterin-4-alpha-carbinolamine dehydratase family.</text>
</comment>
<dbReference type="Pfam" id="PF01329">
    <property type="entry name" value="Pterin_4a"/>
    <property type="match status" value="1"/>
</dbReference>
<dbReference type="SUPFAM" id="SSF55248">
    <property type="entry name" value="PCD-like"/>
    <property type="match status" value="1"/>
</dbReference>
<evidence type="ECO:0000256" key="1">
    <source>
        <dbReference type="ARBA" id="ARBA00001554"/>
    </source>
</evidence>
<dbReference type="InterPro" id="IPR036428">
    <property type="entry name" value="PCD_sf"/>
</dbReference>
<dbReference type="InterPro" id="IPR001533">
    <property type="entry name" value="Pterin_deHydtase"/>
</dbReference>
<organism evidence="5 6">
    <name type="scientific">Archangium gephyra</name>
    <dbReference type="NCBI Taxonomy" id="48"/>
    <lineage>
        <taxon>Bacteria</taxon>
        <taxon>Pseudomonadati</taxon>
        <taxon>Myxococcota</taxon>
        <taxon>Myxococcia</taxon>
        <taxon>Myxococcales</taxon>
        <taxon>Cystobacterineae</taxon>
        <taxon>Archangiaceae</taxon>
        <taxon>Archangium</taxon>
    </lineage>
</organism>
<dbReference type="Gene3D" id="3.30.1360.20">
    <property type="entry name" value="Transcriptional coactivator/pterin dehydratase"/>
    <property type="match status" value="1"/>
</dbReference>
<dbReference type="AlphaFoldDB" id="A0A2W5T6I3"/>
<dbReference type="Proteomes" id="UP000249061">
    <property type="component" value="Unassembled WGS sequence"/>
</dbReference>
<reference evidence="5 6" key="1">
    <citation type="submission" date="2017-08" db="EMBL/GenBank/DDBJ databases">
        <title>Infants hospitalized years apart are colonized by the same room-sourced microbial strains.</title>
        <authorList>
            <person name="Brooks B."/>
            <person name="Olm M.R."/>
            <person name="Firek B.A."/>
            <person name="Baker R."/>
            <person name="Thomas B.C."/>
            <person name="Morowitz M.J."/>
            <person name="Banfield J.F."/>
        </authorList>
    </citation>
    <scope>NUCLEOTIDE SEQUENCE [LARGE SCALE GENOMIC DNA]</scope>
    <source>
        <strain evidence="5">S2_003_000_R2_14</strain>
    </source>
</reference>
<sequence length="99" mass="11013">MSKPAKLTEAQLQEFLAASPGWKVEGGMLVQTFEARTFLEGIDYVQKVAKLAEAADHHPDIDIRWRKVTLRFVTHDAGNAITDLDARLAKECSLLFSAL</sequence>
<keyword evidence="4" id="KW-0456">Lyase</keyword>
<dbReference type="NCBIfam" id="NF002017">
    <property type="entry name" value="PRK00823.1-2"/>
    <property type="match status" value="1"/>
</dbReference>
<dbReference type="PANTHER" id="PTHR12599:SF0">
    <property type="entry name" value="PTERIN-4-ALPHA-CARBINOLAMINE DEHYDRATASE"/>
    <property type="match status" value="1"/>
</dbReference>
<evidence type="ECO:0000313" key="6">
    <source>
        <dbReference type="Proteomes" id="UP000249061"/>
    </source>
</evidence>
<evidence type="ECO:0000256" key="2">
    <source>
        <dbReference type="ARBA" id="ARBA00006472"/>
    </source>
</evidence>
<dbReference type="PANTHER" id="PTHR12599">
    <property type="entry name" value="PTERIN-4-ALPHA-CARBINOLAMINE DEHYDRATASE"/>
    <property type="match status" value="1"/>
</dbReference>
<evidence type="ECO:0000256" key="3">
    <source>
        <dbReference type="ARBA" id="ARBA00013252"/>
    </source>
</evidence>
<dbReference type="EC" id="4.2.1.96" evidence="3"/>
<name>A0A2W5T6I3_9BACT</name>
<protein>
    <recommendedName>
        <fullName evidence="3">4a-hydroxytetrahydrobiopterin dehydratase</fullName>
        <ecNumber evidence="3">4.2.1.96</ecNumber>
    </recommendedName>
</protein>
<comment type="caution">
    <text evidence="5">The sequence shown here is derived from an EMBL/GenBank/DDBJ whole genome shotgun (WGS) entry which is preliminary data.</text>
</comment>
<dbReference type="GO" id="GO:0008124">
    <property type="term" value="F:4-alpha-hydroxytetrahydrobiopterin dehydratase activity"/>
    <property type="evidence" value="ECO:0007669"/>
    <property type="project" value="UniProtKB-EC"/>
</dbReference>
<gene>
    <name evidence="5" type="ORF">DI536_18505</name>
</gene>
<evidence type="ECO:0000256" key="4">
    <source>
        <dbReference type="ARBA" id="ARBA00023239"/>
    </source>
</evidence>
<evidence type="ECO:0000313" key="5">
    <source>
        <dbReference type="EMBL" id="PZR11129.1"/>
    </source>
</evidence>
<accession>A0A2W5T6I3</accession>